<dbReference type="FunFam" id="3.80.10.10:FF:000041">
    <property type="entry name" value="LRR receptor-like serine/threonine-protein kinase ERECTA"/>
    <property type="match status" value="1"/>
</dbReference>
<keyword evidence="9" id="KW-0472">Membrane</keyword>
<dbReference type="Gene3D" id="3.80.10.10">
    <property type="entry name" value="Ribonuclease Inhibitor"/>
    <property type="match status" value="1"/>
</dbReference>
<keyword evidence="17" id="KW-1185">Reference proteome</keyword>
<accession>A0A498JSQ2</accession>
<dbReference type="InterPro" id="IPR001611">
    <property type="entry name" value="Leu-rich_rpt"/>
</dbReference>
<gene>
    <name evidence="16" type="ORF">DVH24_011163</name>
</gene>
<evidence type="ECO:0000313" key="17">
    <source>
        <dbReference type="Proteomes" id="UP000290289"/>
    </source>
</evidence>
<keyword evidence="10" id="KW-0675">Receptor</keyword>
<dbReference type="InterPro" id="IPR032675">
    <property type="entry name" value="LRR_dom_sf"/>
</dbReference>
<keyword evidence="11" id="KW-0325">Glycoprotein</keyword>
<dbReference type="Pfam" id="PF00134">
    <property type="entry name" value="Cyclin_N"/>
    <property type="match status" value="1"/>
</dbReference>
<dbReference type="InterPro" id="IPR004367">
    <property type="entry name" value="Cyclin_C-dom"/>
</dbReference>
<evidence type="ECO:0000256" key="9">
    <source>
        <dbReference type="ARBA" id="ARBA00023136"/>
    </source>
</evidence>
<evidence type="ECO:0000256" key="4">
    <source>
        <dbReference type="ARBA" id="ARBA00022692"/>
    </source>
</evidence>
<organism evidence="16 17">
    <name type="scientific">Malus domestica</name>
    <name type="common">Apple</name>
    <name type="synonym">Pyrus malus</name>
    <dbReference type="NCBI Taxonomy" id="3750"/>
    <lineage>
        <taxon>Eukaryota</taxon>
        <taxon>Viridiplantae</taxon>
        <taxon>Streptophyta</taxon>
        <taxon>Embryophyta</taxon>
        <taxon>Tracheophyta</taxon>
        <taxon>Spermatophyta</taxon>
        <taxon>Magnoliopsida</taxon>
        <taxon>eudicotyledons</taxon>
        <taxon>Gunneridae</taxon>
        <taxon>Pentapetalae</taxon>
        <taxon>rosids</taxon>
        <taxon>fabids</taxon>
        <taxon>Rosales</taxon>
        <taxon>Rosaceae</taxon>
        <taxon>Amygdaloideae</taxon>
        <taxon>Maleae</taxon>
        <taxon>Malus</taxon>
    </lineage>
</organism>
<keyword evidence="3" id="KW-0433">Leucine-rich repeat</keyword>
<protein>
    <recommendedName>
        <fullName evidence="12">B-like cyclin</fullName>
    </recommendedName>
</protein>
<dbReference type="Proteomes" id="UP000290289">
    <property type="component" value="Chromosome 5"/>
</dbReference>
<evidence type="ECO:0000313" key="16">
    <source>
        <dbReference type="EMBL" id="RXH98838.1"/>
    </source>
</evidence>
<feature type="compositionally biased region" description="Polar residues" evidence="13">
    <location>
        <begin position="340"/>
        <end position="358"/>
    </location>
</feature>
<dbReference type="EMBL" id="RDQH01000331">
    <property type="protein sequence ID" value="RXH98838.1"/>
    <property type="molecule type" value="Genomic_DNA"/>
</dbReference>
<dbReference type="Gene3D" id="1.10.472.10">
    <property type="entry name" value="Cyclin-like"/>
    <property type="match status" value="2"/>
</dbReference>
<evidence type="ECO:0000256" key="8">
    <source>
        <dbReference type="ARBA" id="ARBA00023127"/>
    </source>
</evidence>
<keyword evidence="6" id="KW-0677">Repeat</keyword>
<keyword evidence="5" id="KW-0732">Signal</keyword>
<evidence type="ECO:0000256" key="5">
    <source>
        <dbReference type="ARBA" id="ARBA00022729"/>
    </source>
</evidence>
<dbReference type="SUPFAM" id="SSF52058">
    <property type="entry name" value="L domain-like"/>
    <property type="match status" value="1"/>
</dbReference>
<comment type="caution">
    <text evidence="16">The sequence shown here is derived from an EMBL/GenBank/DDBJ whole genome shotgun (WGS) entry which is preliminary data.</text>
</comment>
<evidence type="ECO:0000256" key="6">
    <source>
        <dbReference type="ARBA" id="ARBA00022737"/>
    </source>
</evidence>
<evidence type="ECO:0000256" key="3">
    <source>
        <dbReference type="ARBA" id="ARBA00022614"/>
    </source>
</evidence>
<evidence type="ECO:0000256" key="12">
    <source>
        <dbReference type="ARBA" id="ARBA00032263"/>
    </source>
</evidence>
<comment type="subunit">
    <text evidence="2">Interacts with the CDC2 protein kinase to form a serine/threonine kinase holoenzyme complex also known as maturation promoting factor (MPF). The cyclin subunit imparts substrate specificity to the complex.</text>
</comment>
<dbReference type="PANTHER" id="PTHR48063:SF90">
    <property type="entry name" value="OS11G0565920 PROTEIN"/>
    <property type="match status" value="1"/>
</dbReference>
<dbReference type="InterPro" id="IPR006671">
    <property type="entry name" value="Cyclin_N"/>
</dbReference>
<dbReference type="PANTHER" id="PTHR48063">
    <property type="entry name" value="LRR RECEPTOR-LIKE KINASE"/>
    <property type="match status" value="1"/>
</dbReference>
<feature type="domain" description="Cyclin N-terminal" evidence="14">
    <location>
        <begin position="436"/>
        <end position="524"/>
    </location>
</feature>
<evidence type="ECO:0000256" key="7">
    <source>
        <dbReference type="ARBA" id="ARBA00022989"/>
    </source>
</evidence>
<dbReference type="Pfam" id="PF02984">
    <property type="entry name" value="Cyclin_C"/>
    <property type="match status" value="1"/>
</dbReference>
<dbReference type="InterPro" id="IPR046956">
    <property type="entry name" value="RLP23-like"/>
</dbReference>
<dbReference type="STRING" id="3750.A0A498JSQ2"/>
<dbReference type="GO" id="GO:0016020">
    <property type="term" value="C:membrane"/>
    <property type="evidence" value="ECO:0007669"/>
    <property type="project" value="UniProtKB-SubCell"/>
</dbReference>
<evidence type="ECO:0000256" key="2">
    <source>
        <dbReference type="ARBA" id="ARBA00011177"/>
    </source>
</evidence>
<dbReference type="AlphaFoldDB" id="A0A498JSQ2"/>
<keyword evidence="4" id="KW-0812">Transmembrane</keyword>
<comment type="subcellular location">
    <subcellularLocation>
        <location evidence="1">Membrane</location>
        <topology evidence="1">Single-pass type I membrane protein</topology>
    </subcellularLocation>
</comment>
<evidence type="ECO:0000256" key="1">
    <source>
        <dbReference type="ARBA" id="ARBA00004479"/>
    </source>
</evidence>
<keyword evidence="8" id="KW-0195">Cyclin</keyword>
<dbReference type="InterPro" id="IPR036915">
    <property type="entry name" value="Cyclin-like_sf"/>
</dbReference>
<dbReference type="SUPFAM" id="SSF47954">
    <property type="entry name" value="Cyclin-like"/>
    <property type="match status" value="2"/>
</dbReference>
<keyword evidence="7" id="KW-1133">Transmembrane helix</keyword>
<feature type="region of interest" description="Disordered" evidence="13">
    <location>
        <begin position="210"/>
        <end position="233"/>
    </location>
</feature>
<feature type="region of interest" description="Disordered" evidence="13">
    <location>
        <begin position="320"/>
        <end position="385"/>
    </location>
</feature>
<evidence type="ECO:0000259" key="15">
    <source>
        <dbReference type="Pfam" id="PF02984"/>
    </source>
</evidence>
<feature type="compositionally biased region" description="Basic and acidic residues" evidence="13">
    <location>
        <begin position="210"/>
        <end position="221"/>
    </location>
</feature>
<sequence>MKLLLLCIPHEAVASLVSKEQSISWRILSCRECGEQYDVSRYESKQSLGSLVVLNLNNNNFDVKIPNSLQNCSQLMSIDLGDNKLFGKIPQWIGGLNVSKLFMLRLWSNHFSGHIPRQLCNLRQLGILDFSNNNISGNIPECLSTLSPMVNGSKNTSFFLEQTAGLKSMEKQKGMLGSSAGKQMQMLEEAHWPSAMSKATLLGFLGGDASKRKSGKSERIKSLQRVEPSENQRTKAMGLNRESIVTDGRKSLLVLKVNPEEASIPKATVGKKVVPRVNDTTRSHLLRNRVIDIFVIMGQRNSNVRLLTRNSVRPTVSTLKARESQRTLKSKGASGPNKLVSATATSSKTDKVATSSLPENVKHEATQGELPSEANCSQSASTIISRRKSNRRRSYTSLLMTGSRLLEDRVEALKEEELPSIDDDCKQLEVSDYVDEIYQYYWVSESQNPPAENFMSIQAGITHHMRGILVNWLIELAVPLICSSGTGTLQIRVSARNSFLMVTLLDQYLSQVTIKKDDMQLVSLHSCWRQNMRTFGIQGSLFACPKINTVFAFQEKTFLKKLKFRLNAPTPYVSMLRFLKAARSETKEALRFKPSFLCAAALSVARCTLQITPAWTPLVTKYPKSGTALKTKMLLRFHKAARVGSLKVTYEKYSSPDLSGVAAIKPLKTLPLRFILEG</sequence>
<feature type="domain" description="Cyclin C-terminal" evidence="15">
    <location>
        <begin position="589"/>
        <end position="666"/>
    </location>
</feature>
<reference evidence="16 17" key="1">
    <citation type="submission" date="2018-10" db="EMBL/GenBank/DDBJ databases">
        <title>A high-quality apple genome assembly.</title>
        <authorList>
            <person name="Hu J."/>
        </authorList>
    </citation>
    <scope>NUCLEOTIDE SEQUENCE [LARGE SCALE GENOMIC DNA]</scope>
    <source>
        <strain evidence="17">cv. HFTH1</strain>
        <tissue evidence="16">Young leaf</tissue>
    </source>
</reference>
<dbReference type="Pfam" id="PF00560">
    <property type="entry name" value="LRR_1"/>
    <property type="match status" value="3"/>
</dbReference>
<evidence type="ECO:0000256" key="10">
    <source>
        <dbReference type="ARBA" id="ARBA00023170"/>
    </source>
</evidence>
<proteinExistence type="predicted"/>
<evidence type="ECO:0000259" key="14">
    <source>
        <dbReference type="Pfam" id="PF00134"/>
    </source>
</evidence>
<evidence type="ECO:0000256" key="11">
    <source>
        <dbReference type="ARBA" id="ARBA00023180"/>
    </source>
</evidence>
<evidence type="ECO:0000256" key="13">
    <source>
        <dbReference type="SAM" id="MobiDB-lite"/>
    </source>
</evidence>
<name>A0A498JSQ2_MALDO</name>